<feature type="region of interest" description="Disordered" evidence="9">
    <location>
        <begin position="1"/>
        <end position="24"/>
    </location>
</feature>
<dbReference type="EMBL" id="JBBPBN010000047">
    <property type="protein sequence ID" value="KAK8994534.1"/>
    <property type="molecule type" value="Genomic_DNA"/>
</dbReference>
<dbReference type="PANTHER" id="PTHR12632">
    <property type="entry name" value="TRANSCRIPTION FACTOR NF-Y ALPHA-RELATED"/>
    <property type="match status" value="1"/>
</dbReference>
<comment type="function">
    <text evidence="8">Component of the sequence-specific heterotrimeric transcription factor (NF-Y) which specifically recognizes a 5'-CCAAT-3' box motif found in the promoters of its target genes.</text>
</comment>
<evidence type="ECO:0000256" key="5">
    <source>
        <dbReference type="ARBA" id="ARBA00023163"/>
    </source>
</evidence>
<dbReference type="Gene3D" id="6.10.250.2430">
    <property type="match status" value="1"/>
</dbReference>
<dbReference type="PRINTS" id="PR00616">
    <property type="entry name" value="CCAATSUBUNTB"/>
</dbReference>
<dbReference type="Proteomes" id="UP001396334">
    <property type="component" value="Unassembled WGS sequence"/>
</dbReference>
<reference evidence="10 11" key="1">
    <citation type="journal article" date="2024" name="G3 (Bethesda)">
        <title>Genome assembly of Hibiscus sabdariffa L. provides insights into metabolisms of medicinal natural products.</title>
        <authorList>
            <person name="Kim T."/>
        </authorList>
    </citation>
    <scope>NUCLEOTIDE SEQUENCE [LARGE SCALE GENOMIC DNA]</scope>
    <source>
        <strain evidence="10">TK-2024</strain>
        <tissue evidence="10">Old leaves</tissue>
    </source>
</reference>
<protein>
    <recommendedName>
        <fullName evidence="8">Nuclear transcription factor Y subunit</fullName>
    </recommendedName>
</protein>
<evidence type="ECO:0000256" key="1">
    <source>
        <dbReference type="ARBA" id="ARBA00004123"/>
    </source>
</evidence>
<comment type="caution">
    <text evidence="10">The sequence shown here is derived from an EMBL/GenBank/DDBJ whole genome shotgun (WGS) entry which is preliminary data.</text>
</comment>
<accession>A0ABR2Q1W7</accession>
<gene>
    <name evidence="10" type="ORF">V6N11_045616</name>
</gene>
<dbReference type="InterPro" id="IPR018362">
    <property type="entry name" value="CCAAT-binding_factor_CS"/>
</dbReference>
<keyword evidence="5 8" id="KW-0804">Transcription</keyword>
<keyword evidence="11" id="KW-1185">Reference proteome</keyword>
<keyword evidence="3 8" id="KW-0238">DNA-binding</keyword>
<name>A0ABR2Q1W7_9ROSI</name>
<comment type="subcellular location">
    <subcellularLocation>
        <location evidence="1 8">Nucleus</location>
    </subcellularLocation>
</comment>
<feature type="compositionally biased region" description="Polar residues" evidence="9">
    <location>
        <begin position="61"/>
        <end position="70"/>
    </location>
</feature>
<proteinExistence type="inferred from homology"/>
<evidence type="ECO:0000256" key="7">
    <source>
        <dbReference type="ARBA" id="ARBA00025911"/>
    </source>
</evidence>
<evidence type="ECO:0000256" key="8">
    <source>
        <dbReference type="RuleBase" id="RU367155"/>
    </source>
</evidence>
<feature type="region of interest" description="Disordered" evidence="9">
    <location>
        <begin position="220"/>
        <end position="287"/>
    </location>
</feature>
<evidence type="ECO:0000313" key="11">
    <source>
        <dbReference type="Proteomes" id="UP001396334"/>
    </source>
</evidence>
<evidence type="ECO:0000313" key="10">
    <source>
        <dbReference type="EMBL" id="KAK8994534.1"/>
    </source>
</evidence>
<evidence type="ECO:0000256" key="3">
    <source>
        <dbReference type="ARBA" id="ARBA00023125"/>
    </source>
</evidence>
<evidence type="ECO:0000256" key="9">
    <source>
        <dbReference type="SAM" id="MobiDB-lite"/>
    </source>
</evidence>
<feature type="region of interest" description="Disordered" evidence="9">
    <location>
        <begin position="43"/>
        <end position="76"/>
    </location>
</feature>
<comment type="similarity">
    <text evidence="8">Belongs to the NFYA/HAP2 subunit family.</text>
</comment>
<sequence length="359" mass="39737">MQHKPDGTNQPESNANNNKPKTIRVQPWWCSTQQDSILTDVLGESGTSLSPAKRPNGGLVTKTTESPSTIETDDKLCSSKEKPWTMLPHPDGKCANEQPYLQHAIPVIRSKMGEYAPPPTQLELVGHSIACPSYADPYYGGVMSPYVPQSLVHSHGLGVHPARMALPLEMAEEPVYVNAKQYHGILRRRQSRAKAELEKKVIKVRKPYLHESRHLHAMRRARGCGGRFLNTKKQESDASKATLDKSSETSSNLPSQHVNNSTSGISVTNRMSQNGSSSVGHREATETELQGTNVQQAFNYNNGKFYSDGNGKGYYLQHQGFHFSTSRPLSDKTLEGGDCPRQQHERIMAGVSHRALTIK</sequence>
<dbReference type="SMART" id="SM00521">
    <property type="entry name" value="CBF"/>
    <property type="match status" value="1"/>
</dbReference>
<organism evidence="10 11">
    <name type="scientific">Hibiscus sabdariffa</name>
    <name type="common">roselle</name>
    <dbReference type="NCBI Taxonomy" id="183260"/>
    <lineage>
        <taxon>Eukaryota</taxon>
        <taxon>Viridiplantae</taxon>
        <taxon>Streptophyta</taxon>
        <taxon>Embryophyta</taxon>
        <taxon>Tracheophyta</taxon>
        <taxon>Spermatophyta</taxon>
        <taxon>Magnoliopsida</taxon>
        <taxon>eudicotyledons</taxon>
        <taxon>Gunneridae</taxon>
        <taxon>Pentapetalae</taxon>
        <taxon>rosids</taxon>
        <taxon>malvids</taxon>
        <taxon>Malvales</taxon>
        <taxon>Malvaceae</taxon>
        <taxon>Malvoideae</taxon>
        <taxon>Hibiscus</taxon>
    </lineage>
</organism>
<dbReference type="PROSITE" id="PS51152">
    <property type="entry name" value="NFYA_HAP2_2"/>
    <property type="match status" value="1"/>
</dbReference>
<keyword evidence="2 8" id="KW-0805">Transcription regulation</keyword>
<feature type="compositionally biased region" description="Polar residues" evidence="9">
    <location>
        <begin position="248"/>
        <end position="279"/>
    </location>
</feature>
<feature type="compositionally biased region" description="Polar residues" evidence="9">
    <location>
        <begin position="7"/>
        <end position="20"/>
    </location>
</feature>
<dbReference type="PROSITE" id="PS00686">
    <property type="entry name" value="NFYA_HAP2_1"/>
    <property type="match status" value="1"/>
</dbReference>
<keyword evidence="4" id="KW-0010">Activator</keyword>
<feature type="compositionally biased region" description="Basic and acidic residues" evidence="9">
    <location>
        <begin position="232"/>
        <end position="247"/>
    </location>
</feature>
<keyword evidence="6 8" id="KW-0539">Nucleus</keyword>
<evidence type="ECO:0000256" key="4">
    <source>
        <dbReference type="ARBA" id="ARBA00023159"/>
    </source>
</evidence>
<evidence type="ECO:0000256" key="2">
    <source>
        <dbReference type="ARBA" id="ARBA00023015"/>
    </source>
</evidence>
<evidence type="ECO:0000256" key="6">
    <source>
        <dbReference type="ARBA" id="ARBA00023242"/>
    </source>
</evidence>
<dbReference type="InterPro" id="IPR001289">
    <property type="entry name" value="NFYA"/>
</dbReference>
<dbReference type="Pfam" id="PF02045">
    <property type="entry name" value="CBFB_NFYA"/>
    <property type="match status" value="1"/>
</dbReference>
<comment type="subunit">
    <text evidence="7">Heterotrimeric transcription factor composed of three components, NF-YA, NF-YB and NF-YC. NF-YB and NF-YC must interact and dimerize for NF-YA association and DNA binding.</text>
</comment>